<name>A0A923N5Q3_9BACT</name>
<proteinExistence type="predicted"/>
<reference evidence="2" key="1">
    <citation type="submission" date="2020-08" db="EMBL/GenBank/DDBJ databases">
        <title>Pontibacter sp. SD6 16S ribosomal RNA gene Genome sequencing and assembly.</title>
        <authorList>
            <person name="Kang M."/>
        </authorList>
    </citation>
    <scope>NUCLEOTIDE SEQUENCE</scope>
    <source>
        <strain evidence="2">SD6</strain>
    </source>
</reference>
<dbReference type="RefSeq" id="WP_187066574.1">
    <property type="nucleotide sequence ID" value="NZ_JACRVF010000001.1"/>
</dbReference>
<keyword evidence="3" id="KW-1185">Reference proteome</keyword>
<dbReference type="GO" id="GO:0043565">
    <property type="term" value="F:sequence-specific DNA binding"/>
    <property type="evidence" value="ECO:0007669"/>
    <property type="project" value="InterPro"/>
</dbReference>
<dbReference type="Pfam" id="PF02954">
    <property type="entry name" value="HTH_8"/>
    <property type="match status" value="1"/>
</dbReference>
<dbReference type="Gene3D" id="1.10.10.60">
    <property type="entry name" value="Homeodomain-like"/>
    <property type="match status" value="1"/>
</dbReference>
<dbReference type="EMBL" id="JACRVF010000001">
    <property type="protein sequence ID" value="MBC5992644.1"/>
    <property type="molecule type" value="Genomic_DNA"/>
</dbReference>
<sequence>METMQRTVTKNNTHRGEIIREAIKASGVAVGVVADKLGISRKTLYNKFKESSIPFSFILKLGEVIHHDFSQEFPHLSKSVKKEPALPQMPASTNLLLPFDGEPAGTPKPNNMKECEAELVALQRKYIALLEKFNELLLKTSAN</sequence>
<accession>A0A923N5Q3</accession>
<feature type="domain" description="DNA binding HTH" evidence="1">
    <location>
        <begin position="17"/>
        <end position="50"/>
    </location>
</feature>
<protein>
    <recommendedName>
        <fullName evidence="1">DNA binding HTH domain-containing protein</fullName>
    </recommendedName>
</protein>
<evidence type="ECO:0000313" key="3">
    <source>
        <dbReference type="Proteomes" id="UP000603640"/>
    </source>
</evidence>
<organism evidence="2 3">
    <name type="scientific">Pontibacter cellulosilyticus</name>
    <dbReference type="NCBI Taxonomy" id="1720253"/>
    <lineage>
        <taxon>Bacteria</taxon>
        <taxon>Pseudomonadati</taxon>
        <taxon>Bacteroidota</taxon>
        <taxon>Cytophagia</taxon>
        <taxon>Cytophagales</taxon>
        <taxon>Hymenobacteraceae</taxon>
        <taxon>Pontibacter</taxon>
    </lineage>
</organism>
<dbReference type="AlphaFoldDB" id="A0A923N5Q3"/>
<comment type="caution">
    <text evidence="2">The sequence shown here is derived from an EMBL/GenBank/DDBJ whole genome shotgun (WGS) entry which is preliminary data.</text>
</comment>
<evidence type="ECO:0000259" key="1">
    <source>
        <dbReference type="Pfam" id="PF02954"/>
    </source>
</evidence>
<evidence type="ECO:0000313" key="2">
    <source>
        <dbReference type="EMBL" id="MBC5992644.1"/>
    </source>
</evidence>
<gene>
    <name evidence="2" type="ORF">H8S84_07345</name>
</gene>
<dbReference type="Proteomes" id="UP000603640">
    <property type="component" value="Unassembled WGS sequence"/>
</dbReference>
<dbReference type="InterPro" id="IPR002197">
    <property type="entry name" value="HTH_Fis"/>
</dbReference>